<keyword evidence="3 5" id="KW-1133">Transmembrane helix</keyword>
<accession>A0A934P977</accession>
<evidence type="ECO:0000256" key="5">
    <source>
        <dbReference type="SAM" id="Phobius"/>
    </source>
</evidence>
<feature type="transmembrane region" description="Helical" evidence="5">
    <location>
        <begin position="26"/>
        <end position="43"/>
    </location>
</feature>
<comment type="subcellular location">
    <subcellularLocation>
        <location evidence="1">Membrane</location>
        <topology evidence="1">Multi-pass membrane protein</topology>
    </subcellularLocation>
</comment>
<dbReference type="EMBL" id="JAENBP010000001">
    <property type="protein sequence ID" value="MBJ8349300.1"/>
    <property type="molecule type" value="Genomic_DNA"/>
</dbReference>
<protein>
    <submittedName>
        <fullName evidence="6">CvpA family protein</fullName>
    </submittedName>
</protein>
<dbReference type="RefSeq" id="WP_199567222.1">
    <property type="nucleotide sequence ID" value="NZ_JAENBP010000001.1"/>
</dbReference>
<dbReference type="PANTHER" id="PTHR37306">
    <property type="entry name" value="COLICIN V PRODUCTION PROTEIN"/>
    <property type="match status" value="1"/>
</dbReference>
<proteinExistence type="predicted"/>
<reference evidence="6 7" key="1">
    <citation type="journal article" date="2021" name="Int. J. Syst. Evol. Microbiol.">
        <title>Streptococcus vicugnae sp. nov., isolated from faeces of alpacas (Vicugna pacos) and cattle (Bos taurus), Streptococcus zalophi sp. nov., and Streptococcus pacificus sp. nov., isolated from respiratory tract of California sea lions (Zalophus californianus).</title>
        <authorList>
            <person name="Volokhov D.V."/>
            <person name="Zagorodnyaya T.A."/>
            <person name="Shen Z."/>
            <person name="Blom J."/>
            <person name="Furtak V.A."/>
            <person name="Eisenberg T."/>
            <person name="Fan P."/>
            <person name="Jeong K.C."/>
            <person name="Gao Y."/>
            <person name="Zhang S."/>
            <person name="Amselle M."/>
        </authorList>
    </citation>
    <scope>NUCLEOTIDE SEQUENCE [LARGE SCALE GENOMIC DNA]</scope>
    <source>
        <strain evidence="7">CSL7508-lung</strain>
    </source>
</reference>
<dbReference type="GO" id="GO:0016020">
    <property type="term" value="C:membrane"/>
    <property type="evidence" value="ECO:0007669"/>
    <property type="project" value="UniProtKB-SubCell"/>
</dbReference>
<gene>
    <name evidence="6" type="ORF">JHK64_01475</name>
</gene>
<feature type="transmembrane region" description="Helical" evidence="5">
    <location>
        <begin position="123"/>
        <end position="148"/>
    </location>
</feature>
<dbReference type="PANTHER" id="PTHR37306:SF1">
    <property type="entry name" value="COLICIN V PRODUCTION PROTEIN"/>
    <property type="match status" value="1"/>
</dbReference>
<keyword evidence="2 5" id="KW-0812">Transmembrane</keyword>
<keyword evidence="4 5" id="KW-0472">Membrane</keyword>
<dbReference type="InterPro" id="IPR003825">
    <property type="entry name" value="Colicin-V_CvpA"/>
</dbReference>
<dbReference type="Proteomes" id="UP000644875">
    <property type="component" value="Unassembled WGS sequence"/>
</dbReference>
<evidence type="ECO:0000256" key="1">
    <source>
        <dbReference type="ARBA" id="ARBA00004141"/>
    </source>
</evidence>
<dbReference type="AlphaFoldDB" id="A0A934P977"/>
<dbReference type="GO" id="GO:0009403">
    <property type="term" value="P:toxin biosynthetic process"/>
    <property type="evidence" value="ECO:0007669"/>
    <property type="project" value="InterPro"/>
</dbReference>
<evidence type="ECO:0000256" key="2">
    <source>
        <dbReference type="ARBA" id="ARBA00022692"/>
    </source>
</evidence>
<organism evidence="6 7">
    <name type="scientific">Streptococcus zalophi</name>
    <dbReference type="NCBI Taxonomy" id="640031"/>
    <lineage>
        <taxon>Bacteria</taxon>
        <taxon>Bacillati</taxon>
        <taxon>Bacillota</taxon>
        <taxon>Bacilli</taxon>
        <taxon>Lactobacillales</taxon>
        <taxon>Streptococcaceae</taxon>
        <taxon>Streptococcus</taxon>
    </lineage>
</organism>
<evidence type="ECO:0000313" key="7">
    <source>
        <dbReference type="Proteomes" id="UP000644875"/>
    </source>
</evidence>
<sequence>MLSLIILLILAWHFYIGYSRGIILQGYYFLATIVSLVISSLYYKPLAKAITLWVPYSNPAEDVKVFFFTDVPIFELDKVYYAGVAFLSIFIASYLAFRLLGIFMNLMDLDLYDTLTFNCISGALSVLMTMLFFNMALSILATVPIPFIQNILSKEVMTQLLITFFPSAFLIKMLWVTNILK</sequence>
<name>A0A934P977_9STRE</name>
<feature type="transmembrane region" description="Helical" evidence="5">
    <location>
        <begin position="160"/>
        <end position="180"/>
    </location>
</feature>
<evidence type="ECO:0000256" key="4">
    <source>
        <dbReference type="ARBA" id="ARBA00023136"/>
    </source>
</evidence>
<evidence type="ECO:0000313" key="6">
    <source>
        <dbReference type="EMBL" id="MBJ8349300.1"/>
    </source>
</evidence>
<comment type="caution">
    <text evidence="6">The sequence shown here is derived from an EMBL/GenBank/DDBJ whole genome shotgun (WGS) entry which is preliminary data.</text>
</comment>
<feature type="transmembrane region" description="Helical" evidence="5">
    <location>
        <begin position="79"/>
        <end position="103"/>
    </location>
</feature>
<dbReference type="Pfam" id="PF02674">
    <property type="entry name" value="Colicin_V"/>
    <property type="match status" value="1"/>
</dbReference>
<evidence type="ECO:0000256" key="3">
    <source>
        <dbReference type="ARBA" id="ARBA00022989"/>
    </source>
</evidence>
<keyword evidence="7" id="KW-1185">Reference proteome</keyword>